<dbReference type="Gene3D" id="1.10.260.40">
    <property type="entry name" value="lambda repressor-like DNA-binding domains"/>
    <property type="match status" value="1"/>
</dbReference>
<evidence type="ECO:0000313" key="4">
    <source>
        <dbReference type="EMBL" id="MBA5764228.1"/>
    </source>
</evidence>
<evidence type="ECO:0000313" key="5">
    <source>
        <dbReference type="Proteomes" id="UP000571701"/>
    </source>
</evidence>
<evidence type="ECO:0000259" key="3">
    <source>
        <dbReference type="PROSITE" id="PS50943"/>
    </source>
</evidence>
<dbReference type="EMBL" id="JACFYF010000016">
    <property type="protein sequence ID" value="MBA5764228.1"/>
    <property type="molecule type" value="Genomic_DNA"/>
</dbReference>
<feature type="transmembrane region" description="Helical" evidence="2">
    <location>
        <begin position="121"/>
        <end position="141"/>
    </location>
</feature>
<dbReference type="GO" id="GO:0003677">
    <property type="term" value="F:DNA binding"/>
    <property type="evidence" value="ECO:0007669"/>
    <property type="project" value="InterPro"/>
</dbReference>
<dbReference type="RefSeq" id="WP_182110288.1">
    <property type="nucleotide sequence ID" value="NZ_JACFYF010000016.1"/>
</dbReference>
<accession>A0A7W2IVB7</accession>
<dbReference type="Pfam" id="PF13464">
    <property type="entry name" value="RodZ_C"/>
    <property type="match status" value="1"/>
</dbReference>
<evidence type="ECO:0000256" key="2">
    <source>
        <dbReference type="SAM" id="Phobius"/>
    </source>
</evidence>
<dbReference type="PROSITE" id="PS50943">
    <property type="entry name" value="HTH_CROC1"/>
    <property type="match status" value="1"/>
</dbReference>
<comment type="caution">
    <text evidence="4">The sequence shown here is derived from an EMBL/GenBank/DDBJ whole genome shotgun (WGS) entry which is preliminary data.</text>
</comment>
<dbReference type="PANTHER" id="PTHR34475:SF1">
    <property type="entry name" value="CYTOSKELETON PROTEIN RODZ"/>
    <property type="match status" value="1"/>
</dbReference>
<keyword evidence="2" id="KW-0472">Membrane</keyword>
<dbReference type="InterPro" id="IPR001387">
    <property type="entry name" value="Cro/C1-type_HTH"/>
</dbReference>
<protein>
    <submittedName>
        <fullName evidence="4">DUF4115 domain-containing protein</fullName>
    </submittedName>
</protein>
<dbReference type="Proteomes" id="UP000571701">
    <property type="component" value="Unassembled WGS sequence"/>
</dbReference>
<keyword evidence="2" id="KW-1133">Transmembrane helix</keyword>
<dbReference type="CDD" id="cd00093">
    <property type="entry name" value="HTH_XRE"/>
    <property type="match status" value="1"/>
</dbReference>
<dbReference type="PANTHER" id="PTHR34475">
    <property type="match status" value="1"/>
</dbReference>
<gene>
    <name evidence="4" type="ORF">H2O73_17850</name>
</gene>
<keyword evidence="5" id="KW-1185">Reference proteome</keyword>
<dbReference type="Pfam" id="PF13413">
    <property type="entry name" value="HTH_25"/>
    <property type="match status" value="1"/>
</dbReference>
<dbReference type="InterPro" id="IPR025194">
    <property type="entry name" value="RodZ-like_C"/>
</dbReference>
<feature type="domain" description="HTH cro/C1-type" evidence="3">
    <location>
        <begin position="27"/>
        <end position="64"/>
    </location>
</feature>
<dbReference type="InterPro" id="IPR050400">
    <property type="entry name" value="Bact_Cytoskel_RodZ"/>
</dbReference>
<sequence>MNTDQPTPVTDELTETKTVQLEPGTILKQKREQLGLSQKQVADRLRLRIAIIQQIENNEFEPDQVATFTRGYLRSYAKVVSADEGEVLAALDESVGSQPPQEQEMKSFSRKTNREKHDSRIMAITWGIVIVIVAISSVWWWQNQQKDAVELIAEDEPALIVESEEQPADIEQIIEPTVDSVEEIQTEAANEVDAVTEEEVALPVSSDNTVQTTAQQAEPINAETVAPTETTDVDISNRMELKFNDECWVQVKDSTGKTMLSGIKGAGESVTVDGKKPYNIILGAPENVSIILASEPVDLSGYTAGKAARFTLP</sequence>
<feature type="region of interest" description="Disordered" evidence="1">
    <location>
        <begin position="93"/>
        <end position="113"/>
    </location>
</feature>
<dbReference type="AlphaFoldDB" id="A0A7W2IVB7"/>
<proteinExistence type="predicted"/>
<dbReference type="InterPro" id="IPR010982">
    <property type="entry name" value="Lambda_DNA-bd_dom_sf"/>
</dbReference>
<organism evidence="4 5">
    <name type="scientific">Vibrio marinisediminis</name>
    <dbReference type="NCBI Taxonomy" id="2758441"/>
    <lineage>
        <taxon>Bacteria</taxon>
        <taxon>Pseudomonadati</taxon>
        <taxon>Pseudomonadota</taxon>
        <taxon>Gammaproteobacteria</taxon>
        <taxon>Vibrionales</taxon>
        <taxon>Vibrionaceae</taxon>
        <taxon>Vibrio</taxon>
    </lineage>
</organism>
<reference evidence="4 5" key="1">
    <citation type="submission" date="2020-07" db="EMBL/GenBank/DDBJ databases">
        <title>Vibrio marinisediminis sp. nov., isolated from marine sediment.</title>
        <authorList>
            <person name="Ji X."/>
        </authorList>
    </citation>
    <scope>NUCLEOTIDE SEQUENCE [LARGE SCALE GENOMIC DNA]</scope>
    <source>
        <strain evidence="4 5">404</strain>
    </source>
</reference>
<name>A0A7W2IVB7_9VIBR</name>
<evidence type="ECO:0000256" key="1">
    <source>
        <dbReference type="SAM" id="MobiDB-lite"/>
    </source>
</evidence>
<dbReference type="SUPFAM" id="SSF47413">
    <property type="entry name" value="lambda repressor-like DNA-binding domains"/>
    <property type="match status" value="1"/>
</dbReference>
<keyword evidence="2" id="KW-0812">Transmembrane</keyword>
<dbReference type="SMART" id="SM00530">
    <property type="entry name" value="HTH_XRE"/>
    <property type="match status" value="1"/>
</dbReference>